<evidence type="ECO:0000256" key="1">
    <source>
        <dbReference type="SAM" id="MobiDB-lite"/>
    </source>
</evidence>
<feature type="region of interest" description="Disordered" evidence="1">
    <location>
        <begin position="59"/>
        <end position="80"/>
    </location>
</feature>
<evidence type="ECO:0000313" key="2">
    <source>
        <dbReference type="EMBL" id="KAF9578121.1"/>
    </source>
</evidence>
<protein>
    <submittedName>
        <fullName evidence="2">Uncharacterized protein</fullName>
    </submittedName>
</protein>
<feature type="non-terminal residue" evidence="2">
    <location>
        <position position="285"/>
    </location>
</feature>
<proteinExistence type="predicted"/>
<comment type="caution">
    <text evidence="2">The sequence shown here is derived from an EMBL/GenBank/DDBJ whole genome shotgun (WGS) entry which is preliminary data.</text>
</comment>
<sequence>NVLKTASDLGVIDAARQLHRSVEEDLKGFETSSARQRDLRNQRFKTVKAWAKLGATERRHIQDHAREEEDQGGTGSVSAEDGGCTSCRIYHVPRSSGQRQFTHLRQFPKEDKKRIPVLLISNAGTGVGSRIGGHARRGGGKMRRECMLHCTVGITSEYRTSRTCIFCFQETRLARARRIIQGVVKVVRVNGVIECVNPKCLSLKCGDSIRPQDAHSAVVIAIVGASNLFSPTRTTLPLFQQQQRPLGIAVAPITTINTSQSLELTSSSSSSIRIPGESLADRGVL</sequence>
<feature type="non-terminal residue" evidence="2">
    <location>
        <position position="1"/>
    </location>
</feature>
<reference evidence="2" key="1">
    <citation type="journal article" date="2020" name="Fungal Divers.">
        <title>Resolving the Mortierellaceae phylogeny through synthesis of multi-gene phylogenetics and phylogenomics.</title>
        <authorList>
            <person name="Vandepol N."/>
            <person name="Liber J."/>
            <person name="Desiro A."/>
            <person name="Na H."/>
            <person name="Kennedy M."/>
            <person name="Barry K."/>
            <person name="Grigoriev I.V."/>
            <person name="Miller A.N."/>
            <person name="O'Donnell K."/>
            <person name="Stajich J.E."/>
            <person name="Bonito G."/>
        </authorList>
    </citation>
    <scope>NUCLEOTIDE SEQUENCE</scope>
    <source>
        <strain evidence="2">KOD1015</strain>
    </source>
</reference>
<gene>
    <name evidence="2" type="ORF">BGW38_006245</name>
</gene>
<dbReference type="OrthoDB" id="2438818at2759"/>
<dbReference type="EMBL" id="JAABOA010003987">
    <property type="protein sequence ID" value="KAF9578121.1"/>
    <property type="molecule type" value="Genomic_DNA"/>
</dbReference>
<organism evidence="2 3">
    <name type="scientific">Lunasporangiospora selenospora</name>
    <dbReference type="NCBI Taxonomy" id="979761"/>
    <lineage>
        <taxon>Eukaryota</taxon>
        <taxon>Fungi</taxon>
        <taxon>Fungi incertae sedis</taxon>
        <taxon>Mucoromycota</taxon>
        <taxon>Mortierellomycotina</taxon>
        <taxon>Mortierellomycetes</taxon>
        <taxon>Mortierellales</taxon>
        <taxon>Mortierellaceae</taxon>
        <taxon>Lunasporangiospora</taxon>
    </lineage>
</organism>
<evidence type="ECO:0000313" key="3">
    <source>
        <dbReference type="Proteomes" id="UP000780801"/>
    </source>
</evidence>
<keyword evidence="3" id="KW-1185">Reference proteome</keyword>
<name>A0A9P6FNX7_9FUNG</name>
<dbReference type="AlphaFoldDB" id="A0A9P6FNX7"/>
<dbReference type="Proteomes" id="UP000780801">
    <property type="component" value="Unassembled WGS sequence"/>
</dbReference>
<accession>A0A9P6FNX7</accession>